<dbReference type="EMBL" id="SZWF01000018">
    <property type="protein sequence ID" value="KAA9393476.1"/>
    <property type="molecule type" value="Genomic_DNA"/>
</dbReference>
<accession>A0A5J5KXB9</accession>
<protein>
    <recommendedName>
        <fullName evidence="4">DUF2238 domain-containing protein</fullName>
    </recommendedName>
</protein>
<gene>
    <name evidence="2" type="ORF">FCK90_11840</name>
</gene>
<keyword evidence="1" id="KW-0812">Transmembrane</keyword>
<evidence type="ECO:0000313" key="2">
    <source>
        <dbReference type="EMBL" id="KAA9393476.1"/>
    </source>
</evidence>
<evidence type="ECO:0008006" key="4">
    <source>
        <dbReference type="Google" id="ProtNLM"/>
    </source>
</evidence>
<reference evidence="2 3" key="1">
    <citation type="submission" date="2019-05" db="EMBL/GenBank/DDBJ databases">
        <title>Kocuria coralli sp. nov., a novel actinobacterium isolated from coral reef seawater.</title>
        <authorList>
            <person name="Li J."/>
        </authorList>
    </citation>
    <scope>NUCLEOTIDE SEQUENCE [LARGE SCALE GENOMIC DNA]</scope>
    <source>
        <strain evidence="2 3">SCSIO 13007</strain>
    </source>
</reference>
<proteinExistence type="predicted"/>
<feature type="transmembrane region" description="Helical" evidence="1">
    <location>
        <begin position="60"/>
        <end position="78"/>
    </location>
</feature>
<dbReference type="Proteomes" id="UP000325957">
    <property type="component" value="Unassembled WGS sequence"/>
</dbReference>
<evidence type="ECO:0000313" key="3">
    <source>
        <dbReference type="Proteomes" id="UP000325957"/>
    </source>
</evidence>
<organism evidence="2 3">
    <name type="scientific">Kocuria coralli</name>
    <dbReference type="NCBI Taxonomy" id="1461025"/>
    <lineage>
        <taxon>Bacteria</taxon>
        <taxon>Bacillati</taxon>
        <taxon>Actinomycetota</taxon>
        <taxon>Actinomycetes</taxon>
        <taxon>Micrococcales</taxon>
        <taxon>Micrococcaceae</taxon>
        <taxon>Kocuria</taxon>
    </lineage>
</organism>
<sequence length="188" mass="20245">MKVATSTPVETLGTALCFTGILAAAFYWSQGRIVDVAVLMLVGLGQVMTLLAFRTGAPRALVGAVLLIAGVSAAELLYERFLPLDLIVHFLLTYGLVRVWWNYCVLRDRAVFGWAATAAGALNRRRARQRVVACTLVGLILALVWEAMELLGYLFVSPDIHVPPLDTVTDVLAGCAGAALVALHRRPA</sequence>
<comment type="caution">
    <text evidence="2">The sequence shown here is derived from an EMBL/GenBank/DDBJ whole genome shotgun (WGS) entry which is preliminary data.</text>
</comment>
<dbReference type="RefSeq" id="WP_158034510.1">
    <property type="nucleotide sequence ID" value="NZ_ML708623.1"/>
</dbReference>
<feature type="transmembrane region" description="Helical" evidence="1">
    <location>
        <begin position="36"/>
        <end position="53"/>
    </location>
</feature>
<dbReference type="OrthoDB" id="3790530at2"/>
<keyword evidence="1" id="KW-0472">Membrane</keyword>
<feature type="transmembrane region" description="Helical" evidence="1">
    <location>
        <begin position="84"/>
        <end position="101"/>
    </location>
</feature>
<feature type="transmembrane region" description="Helical" evidence="1">
    <location>
        <begin position="12"/>
        <end position="30"/>
    </location>
</feature>
<name>A0A5J5KXB9_9MICC</name>
<evidence type="ECO:0000256" key="1">
    <source>
        <dbReference type="SAM" id="Phobius"/>
    </source>
</evidence>
<feature type="transmembrane region" description="Helical" evidence="1">
    <location>
        <begin position="131"/>
        <end position="155"/>
    </location>
</feature>
<keyword evidence="1" id="KW-1133">Transmembrane helix</keyword>
<dbReference type="AlphaFoldDB" id="A0A5J5KXB9"/>
<keyword evidence="3" id="KW-1185">Reference proteome</keyword>